<evidence type="ECO:0000313" key="2">
    <source>
        <dbReference type="EMBL" id="MFE5985966.1"/>
    </source>
</evidence>
<keyword evidence="1" id="KW-0732">Signal</keyword>
<proteinExistence type="predicted"/>
<protein>
    <submittedName>
        <fullName evidence="2">Uncharacterized protein</fullName>
    </submittedName>
</protein>
<evidence type="ECO:0000256" key="1">
    <source>
        <dbReference type="SAM" id="SignalP"/>
    </source>
</evidence>
<dbReference type="Proteomes" id="UP001600424">
    <property type="component" value="Unassembled WGS sequence"/>
</dbReference>
<evidence type="ECO:0000313" key="3">
    <source>
        <dbReference type="Proteomes" id="UP001600424"/>
    </source>
</evidence>
<keyword evidence="3" id="KW-1185">Reference proteome</keyword>
<organism evidence="2 3">
    <name type="scientific">Streptomyces wedmorensis</name>
    <dbReference type="NCBI Taxonomy" id="43759"/>
    <lineage>
        <taxon>Bacteria</taxon>
        <taxon>Bacillati</taxon>
        <taxon>Actinomycetota</taxon>
        <taxon>Actinomycetes</taxon>
        <taxon>Kitasatosporales</taxon>
        <taxon>Streptomycetaceae</taxon>
        <taxon>Streptomyces</taxon>
    </lineage>
</organism>
<feature type="signal peptide" evidence="1">
    <location>
        <begin position="1"/>
        <end position="28"/>
    </location>
</feature>
<feature type="chain" id="PRO_5045891257" evidence="1">
    <location>
        <begin position="29"/>
        <end position="69"/>
    </location>
</feature>
<accession>A0ABW6J8A6</accession>
<dbReference type="RefSeq" id="WP_386256743.1">
    <property type="nucleotide sequence ID" value="NZ_JBHTRV010000077.1"/>
</dbReference>
<gene>
    <name evidence="2" type="ORF">ACFQ63_40665</name>
</gene>
<reference evidence="2 3" key="1">
    <citation type="submission" date="2024-09" db="EMBL/GenBank/DDBJ databases">
        <title>The Natural Products Discovery Center: Release of the First 8490 Sequenced Strains for Exploring Actinobacteria Biosynthetic Diversity.</title>
        <authorList>
            <person name="Kalkreuter E."/>
            <person name="Kautsar S.A."/>
            <person name="Yang D."/>
            <person name="Bader C.D."/>
            <person name="Teijaro C.N."/>
            <person name="Fluegel L."/>
            <person name="Davis C.M."/>
            <person name="Simpson J.R."/>
            <person name="Lauterbach L."/>
            <person name="Steele A.D."/>
            <person name="Gui C."/>
            <person name="Meng S."/>
            <person name="Li G."/>
            <person name="Viehrig K."/>
            <person name="Ye F."/>
            <person name="Su P."/>
            <person name="Kiefer A.F."/>
            <person name="Nichols A."/>
            <person name="Cepeda A.J."/>
            <person name="Yan W."/>
            <person name="Fan B."/>
            <person name="Jiang Y."/>
            <person name="Adhikari A."/>
            <person name="Zheng C.-J."/>
            <person name="Schuster L."/>
            <person name="Cowan T.M."/>
            <person name="Smanski M.J."/>
            <person name="Chevrette M.G."/>
            <person name="De Carvalho L.P.S."/>
            <person name="Shen B."/>
        </authorList>
    </citation>
    <scope>NUCLEOTIDE SEQUENCE [LARGE SCALE GENOMIC DNA]</scope>
    <source>
        <strain evidence="2 3">NPDC056472</strain>
    </source>
</reference>
<comment type="caution">
    <text evidence="2">The sequence shown here is derived from an EMBL/GenBank/DDBJ whole genome shotgun (WGS) entry which is preliminary data.</text>
</comment>
<sequence length="69" mass="6685">MSRVSALLAAAGLAALLSAGAAVTTVQAADTPGAIGWDSVRAGDGSGAIGWDSVEMSAPAAQQNAISWD</sequence>
<name>A0ABW6J8A6_STRWE</name>
<dbReference type="EMBL" id="JBHTRV010000077">
    <property type="protein sequence ID" value="MFE5985966.1"/>
    <property type="molecule type" value="Genomic_DNA"/>
</dbReference>